<sequence length="302" mass="31571">MAVSNILDLHKTLVYDRPGNLSTKVVELPTPESVPGEILVRIEHSGVCHSDLSLQLDAWSFLLEPIKAAQVGGGHEDVGVVAKIGPSCQHANIVLGGRVGIKWIASACGNCASCLSRANRICEKQKVSGYSCPGTFQEYLVTTANYVTPIPDGLDSAIAAPLLYGGITVYSAFKKCRAQPGGLGSGSWSRGGLGHLALQLGGWGMCFRMIGLDMESKEDLIKVCGAETFVDDSRCSPGDDGQTITQEVLTATGGKGASAVVVCTASNDTYTQTLGYLKFNGTVVCGGVPGGNPTVIGYTYPH</sequence>
<comment type="similarity">
    <text evidence="2 6">Belongs to the zinc-containing alcohol dehydrogenase family.</text>
</comment>
<keyword evidence="3 6" id="KW-0479">Metal-binding</keyword>
<dbReference type="InterPro" id="IPR011032">
    <property type="entry name" value="GroES-like_sf"/>
</dbReference>
<dbReference type="Gene3D" id="3.40.50.720">
    <property type="entry name" value="NAD(P)-binding Rossmann-like Domain"/>
    <property type="match status" value="1"/>
</dbReference>
<feature type="domain" description="Alcohol dehydrogenase-like C-terminal" evidence="7">
    <location>
        <begin position="192"/>
        <end position="294"/>
    </location>
</feature>
<dbReference type="PROSITE" id="PS00059">
    <property type="entry name" value="ADH_ZINC"/>
    <property type="match status" value="1"/>
</dbReference>
<gene>
    <name evidence="9" type="ORF">BDV29DRAFT_163628</name>
</gene>
<feature type="domain" description="Alcohol dehydrogenase-like N-terminal" evidence="8">
    <location>
        <begin position="35"/>
        <end position="152"/>
    </location>
</feature>
<evidence type="ECO:0000256" key="5">
    <source>
        <dbReference type="ARBA" id="ARBA00023002"/>
    </source>
</evidence>
<dbReference type="SUPFAM" id="SSF51735">
    <property type="entry name" value="NAD(P)-binding Rossmann-fold domains"/>
    <property type="match status" value="1"/>
</dbReference>
<keyword evidence="10" id="KW-1185">Reference proteome</keyword>
<evidence type="ECO:0000256" key="1">
    <source>
        <dbReference type="ARBA" id="ARBA00001947"/>
    </source>
</evidence>
<dbReference type="OrthoDB" id="1879366at2759"/>
<evidence type="ECO:0000259" key="8">
    <source>
        <dbReference type="Pfam" id="PF08240"/>
    </source>
</evidence>
<reference evidence="9 10" key="1">
    <citation type="submission" date="2019-04" db="EMBL/GenBank/DDBJ databases">
        <title>Friends and foes A comparative genomics study of 23 Aspergillus species from section Flavi.</title>
        <authorList>
            <consortium name="DOE Joint Genome Institute"/>
            <person name="Kjaerbolling I."/>
            <person name="Vesth T."/>
            <person name="Frisvad J.C."/>
            <person name="Nybo J.L."/>
            <person name="Theobald S."/>
            <person name="Kildgaard S."/>
            <person name="Isbrandt T."/>
            <person name="Kuo A."/>
            <person name="Sato A."/>
            <person name="Lyhne E.K."/>
            <person name="Kogle M.E."/>
            <person name="Wiebenga A."/>
            <person name="Kun R.S."/>
            <person name="Lubbers R.J."/>
            <person name="Makela M.R."/>
            <person name="Barry K."/>
            <person name="Chovatia M."/>
            <person name="Clum A."/>
            <person name="Daum C."/>
            <person name="Haridas S."/>
            <person name="He G."/>
            <person name="LaButti K."/>
            <person name="Lipzen A."/>
            <person name="Mondo S."/>
            <person name="Riley R."/>
            <person name="Salamov A."/>
            <person name="Simmons B.A."/>
            <person name="Magnuson J.K."/>
            <person name="Henrissat B."/>
            <person name="Mortensen U.H."/>
            <person name="Larsen T.O."/>
            <person name="Devries R.P."/>
            <person name="Grigoriev I.V."/>
            <person name="Machida M."/>
            <person name="Baker S.E."/>
            <person name="Andersen M.R."/>
        </authorList>
    </citation>
    <scope>NUCLEOTIDE SEQUENCE [LARGE SCALE GENOMIC DNA]</scope>
    <source>
        <strain evidence="9 10">CBS 151.66</strain>
    </source>
</reference>
<name>A0A5N5WHQ0_9EURO</name>
<dbReference type="GO" id="GO:0005737">
    <property type="term" value="C:cytoplasm"/>
    <property type="evidence" value="ECO:0007669"/>
    <property type="project" value="TreeGrafter"/>
</dbReference>
<evidence type="ECO:0000259" key="7">
    <source>
        <dbReference type="Pfam" id="PF00107"/>
    </source>
</evidence>
<dbReference type="EMBL" id="ML732536">
    <property type="protein sequence ID" value="KAB8067205.1"/>
    <property type="molecule type" value="Genomic_DNA"/>
</dbReference>
<evidence type="ECO:0000256" key="3">
    <source>
        <dbReference type="ARBA" id="ARBA00022723"/>
    </source>
</evidence>
<evidence type="ECO:0000256" key="6">
    <source>
        <dbReference type="RuleBase" id="RU361277"/>
    </source>
</evidence>
<dbReference type="SUPFAM" id="SSF50129">
    <property type="entry name" value="GroES-like"/>
    <property type="match status" value="1"/>
</dbReference>
<comment type="cofactor">
    <cofactor evidence="1 6">
        <name>Zn(2+)</name>
        <dbReference type="ChEBI" id="CHEBI:29105"/>
    </cofactor>
</comment>
<accession>A0A5N5WHQ0</accession>
<keyword evidence="5" id="KW-0560">Oxidoreductase</keyword>
<dbReference type="Gene3D" id="3.90.180.10">
    <property type="entry name" value="Medium-chain alcohol dehydrogenases, catalytic domain"/>
    <property type="match status" value="1"/>
</dbReference>
<dbReference type="InterPro" id="IPR013154">
    <property type="entry name" value="ADH-like_N"/>
</dbReference>
<dbReference type="InterPro" id="IPR013149">
    <property type="entry name" value="ADH-like_C"/>
</dbReference>
<dbReference type="GO" id="GO:0008270">
    <property type="term" value="F:zinc ion binding"/>
    <property type="evidence" value="ECO:0007669"/>
    <property type="project" value="InterPro"/>
</dbReference>
<dbReference type="PANTHER" id="PTHR42940">
    <property type="entry name" value="ALCOHOL DEHYDROGENASE 1-RELATED"/>
    <property type="match status" value="1"/>
</dbReference>
<dbReference type="Proteomes" id="UP000326565">
    <property type="component" value="Unassembled WGS sequence"/>
</dbReference>
<dbReference type="Pfam" id="PF00107">
    <property type="entry name" value="ADH_zinc_N"/>
    <property type="match status" value="1"/>
</dbReference>
<dbReference type="PANTHER" id="PTHR42940:SF5">
    <property type="entry name" value="ALCOHOL DEHYDROGENASE 2"/>
    <property type="match status" value="1"/>
</dbReference>
<dbReference type="GO" id="GO:0004022">
    <property type="term" value="F:alcohol dehydrogenase (NAD+) activity"/>
    <property type="evidence" value="ECO:0007669"/>
    <property type="project" value="TreeGrafter"/>
</dbReference>
<evidence type="ECO:0000256" key="2">
    <source>
        <dbReference type="ARBA" id="ARBA00008072"/>
    </source>
</evidence>
<proteinExistence type="inferred from homology"/>
<dbReference type="AlphaFoldDB" id="A0A5N5WHQ0"/>
<dbReference type="Pfam" id="PF08240">
    <property type="entry name" value="ADH_N"/>
    <property type="match status" value="1"/>
</dbReference>
<evidence type="ECO:0000256" key="4">
    <source>
        <dbReference type="ARBA" id="ARBA00022833"/>
    </source>
</evidence>
<keyword evidence="4 6" id="KW-0862">Zinc</keyword>
<evidence type="ECO:0000313" key="9">
    <source>
        <dbReference type="EMBL" id="KAB8067205.1"/>
    </source>
</evidence>
<organism evidence="9 10">
    <name type="scientific">Aspergillus leporis</name>
    <dbReference type="NCBI Taxonomy" id="41062"/>
    <lineage>
        <taxon>Eukaryota</taxon>
        <taxon>Fungi</taxon>
        <taxon>Dikarya</taxon>
        <taxon>Ascomycota</taxon>
        <taxon>Pezizomycotina</taxon>
        <taxon>Eurotiomycetes</taxon>
        <taxon>Eurotiomycetidae</taxon>
        <taxon>Eurotiales</taxon>
        <taxon>Aspergillaceae</taxon>
        <taxon>Aspergillus</taxon>
        <taxon>Aspergillus subgen. Circumdati</taxon>
    </lineage>
</organism>
<evidence type="ECO:0000313" key="10">
    <source>
        <dbReference type="Proteomes" id="UP000326565"/>
    </source>
</evidence>
<protein>
    <submittedName>
        <fullName evidence="9">Chaperonin 10-like protein</fullName>
    </submittedName>
</protein>
<dbReference type="InterPro" id="IPR036291">
    <property type="entry name" value="NAD(P)-bd_dom_sf"/>
</dbReference>
<dbReference type="InterPro" id="IPR002328">
    <property type="entry name" value="ADH_Zn_CS"/>
</dbReference>